<dbReference type="EnsemblMetazoa" id="BGLB003378-RC">
    <property type="protein sequence ID" value="BGLB003378-PC"/>
    <property type="gene ID" value="BGLB003378"/>
</dbReference>
<keyword evidence="6" id="KW-0813">Transport</keyword>
<evidence type="ECO:0000256" key="6">
    <source>
        <dbReference type="ARBA" id="ARBA00022448"/>
    </source>
</evidence>
<comment type="catalytic activity">
    <reaction evidence="28">
        <text>acetoacetyl-CoA + (R)-carnitine = O-3-oxobutanoyl-(R)-carnitine + CoA</text>
        <dbReference type="Rhea" id="RHEA:44996"/>
        <dbReference type="ChEBI" id="CHEBI:16347"/>
        <dbReference type="ChEBI" id="CHEBI:57286"/>
        <dbReference type="ChEBI" id="CHEBI:57287"/>
        <dbReference type="ChEBI" id="CHEBI:84841"/>
    </reaction>
    <physiologicalReaction direction="left-to-right" evidence="28">
        <dbReference type="Rhea" id="RHEA:44997"/>
    </physiologicalReaction>
</comment>
<evidence type="ECO:0000256" key="5">
    <source>
        <dbReference type="ARBA" id="ARBA00011245"/>
    </source>
</evidence>
<protein>
    <recommendedName>
        <fullName evidence="33">Carnitine O-acetyltransferase</fullName>
        <ecNumber evidence="31">2.3.1.137</ecNumber>
        <ecNumber evidence="32">2.3.1.7</ecNumber>
    </recommendedName>
    <alternativeName>
        <fullName evidence="34">Carnitine acetyltransferase</fullName>
    </alternativeName>
</protein>
<dbReference type="FunFam" id="3.30.559.70:FF:000002">
    <property type="entry name" value="Carnitine O-acetyltransferase"/>
    <property type="match status" value="1"/>
</dbReference>
<comment type="catalytic activity">
    <reaction evidence="17">
        <text>decanoyl-CoA + (R)-carnitine = O-decanoyl-(R)-carnitine + CoA</text>
        <dbReference type="Rhea" id="RHEA:44828"/>
        <dbReference type="ChEBI" id="CHEBI:16347"/>
        <dbReference type="ChEBI" id="CHEBI:28717"/>
        <dbReference type="ChEBI" id="CHEBI:57287"/>
        <dbReference type="ChEBI" id="CHEBI:61430"/>
    </reaction>
    <physiologicalReaction direction="left-to-right" evidence="17">
        <dbReference type="Rhea" id="RHEA:44829"/>
    </physiologicalReaction>
</comment>
<evidence type="ECO:0000256" key="22">
    <source>
        <dbReference type="ARBA" id="ARBA00051518"/>
    </source>
</evidence>
<dbReference type="VEuPathDB" id="VectorBase:BGLB003378"/>
<keyword evidence="10" id="KW-0276">Fatty acid metabolism</keyword>
<dbReference type="FunFam" id="3.30.559.10:FF:000001">
    <property type="entry name" value="Carnitine O-acetyltransferase"/>
    <property type="match status" value="1"/>
</dbReference>
<dbReference type="InterPro" id="IPR039551">
    <property type="entry name" value="Cho/carn_acyl_trans"/>
</dbReference>
<keyword evidence="8" id="KW-0999">Mitochondrion inner membrane</keyword>
<evidence type="ECO:0000256" key="33">
    <source>
        <dbReference type="ARBA" id="ARBA00074976"/>
    </source>
</evidence>
<evidence type="ECO:0000256" key="23">
    <source>
        <dbReference type="ARBA" id="ARBA00051534"/>
    </source>
</evidence>
<keyword evidence="7" id="KW-0808">Transferase</keyword>
<keyword evidence="16" id="KW-0012">Acyltransferase</keyword>
<keyword evidence="12" id="KW-0443">Lipid metabolism</keyword>
<evidence type="ECO:0000256" key="35">
    <source>
        <dbReference type="PIRSR" id="PIRSR600542-1"/>
    </source>
</evidence>
<sequence length="665" mass="75054">MIRYLKRSVPQRLMHNAALGQWTSWSRKGTLLLVARSLCVQANQVQATGALSKMVVKEQSHYIIPRGRTFSVQYSLPKLPVPQLEQTLKKYLETCRPLLTDDQYKATEQIVHEFQITEGPVLQKLLEERAAKHLNWLSDWWKHVAYLDCRDPIVVNVNPGLVLPRQSYRGQKEQLAFAAKFICGVLDYKVMLDEQTVPVETLGGKPLCMVQYYQLLTACRIPGIKSDTHVFVSPYDPDKPRHINVIHKNHIFSVDVYHSDGAPLSEDEIHQQLQACIDQSQTPAPPIGILTSLNRTVWGKEYARLTKDKINLASLENIQRSIFAVCLDGPNPPSDINPTDWAACVMLHGGGCKVHSGNRWFDKTLQFILNAEGYIGLNYEHTTAEGPAIIGVSDHVMSYIQRRHDSYSPSTSSLKPPVKLDFNIDDETEELINKACAELDVAVENLMFQSLFFKHYGKTFIKSQRLSPDAFIQVAFQLAYYRLYKEPCATYETGSLRKFQLGRTDTIRSCSSASLQFSKAMEDPSVPDSKKVDLLRQAVVSHRKYTDETVAGQGIDRHLLGLKLIALENGMNVPQLFLDPSYKESSHWKLSTSQVASNYKAFLCFGPVVLDGYGICYNPQDEQFIFAISSYKSDSSTSSELFSDSLTKSLLDMQFLLASHPLSKL</sequence>
<organism evidence="37 38">
    <name type="scientific">Biomphalaria glabrata</name>
    <name type="common">Bloodfluke planorb</name>
    <name type="synonym">Freshwater snail</name>
    <dbReference type="NCBI Taxonomy" id="6526"/>
    <lineage>
        <taxon>Eukaryota</taxon>
        <taxon>Metazoa</taxon>
        <taxon>Spiralia</taxon>
        <taxon>Lophotrochozoa</taxon>
        <taxon>Mollusca</taxon>
        <taxon>Gastropoda</taxon>
        <taxon>Heterobranchia</taxon>
        <taxon>Euthyneura</taxon>
        <taxon>Panpulmonata</taxon>
        <taxon>Hygrophila</taxon>
        <taxon>Lymnaeoidea</taxon>
        <taxon>Planorbidae</taxon>
        <taxon>Biomphalaria</taxon>
    </lineage>
</organism>
<evidence type="ECO:0000256" key="14">
    <source>
        <dbReference type="ARBA" id="ARBA00023136"/>
    </source>
</evidence>
<dbReference type="InterPro" id="IPR000542">
    <property type="entry name" value="Carn_acyl_trans"/>
</dbReference>
<evidence type="ECO:0000256" key="11">
    <source>
        <dbReference type="ARBA" id="ARBA00022990"/>
    </source>
</evidence>
<evidence type="ECO:0000256" key="30">
    <source>
        <dbReference type="ARBA" id="ARBA00058613"/>
    </source>
</evidence>
<comment type="catalytic activity">
    <reaction evidence="27">
        <text>(R)-carnitine + acetyl-CoA = O-acetyl-(R)-carnitine + CoA</text>
        <dbReference type="Rhea" id="RHEA:21136"/>
        <dbReference type="ChEBI" id="CHEBI:16347"/>
        <dbReference type="ChEBI" id="CHEBI:57287"/>
        <dbReference type="ChEBI" id="CHEBI:57288"/>
        <dbReference type="ChEBI" id="CHEBI:57589"/>
        <dbReference type="EC" id="2.3.1.7"/>
    </reaction>
    <physiologicalReaction direction="left-to-right" evidence="27">
        <dbReference type="Rhea" id="RHEA:21137"/>
    </physiologicalReaction>
</comment>
<dbReference type="Pfam" id="PF00755">
    <property type="entry name" value="Carn_acyltransf"/>
    <property type="match status" value="1"/>
</dbReference>
<dbReference type="GO" id="GO:0005743">
    <property type="term" value="C:mitochondrial inner membrane"/>
    <property type="evidence" value="ECO:0007669"/>
    <property type="project" value="UniProtKB-SubCell"/>
</dbReference>
<evidence type="ECO:0000256" key="27">
    <source>
        <dbReference type="ARBA" id="ARBA00052310"/>
    </source>
</evidence>
<comment type="catalytic activity">
    <reaction evidence="19">
        <text>butanoyl-CoA + (R)-carnitine = O-butanoyl-(R)-carnitine + CoA</text>
        <dbReference type="Rhea" id="RHEA:44980"/>
        <dbReference type="ChEBI" id="CHEBI:16347"/>
        <dbReference type="ChEBI" id="CHEBI:21949"/>
        <dbReference type="ChEBI" id="CHEBI:57287"/>
        <dbReference type="ChEBI" id="CHEBI:57371"/>
    </reaction>
    <physiologicalReaction direction="left-to-right" evidence="19">
        <dbReference type="Rhea" id="RHEA:44981"/>
    </physiologicalReaction>
</comment>
<dbReference type="GO" id="GO:0008458">
    <property type="term" value="F:carnitine O-octanoyltransferase activity"/>
    <property type="evidence" value="ECO:0007669"/>
    <property type="project" value="UniProtKB-EC"/>
</dbReference>
<dbReference type="Gene3D" id="3.30.559.10">
    <property type="entry name" value="Chloramphenicol acetyltransferase-like domain"/>
    <property type="match status" value="1"/>
</dbReference>
<keyword evidence="14" id="KW-0472">Membrane</keyword>
<comment type="catalytic activity">
    <reaction evidence="18">
        <text>2-methylbutanoyl-CoA + (R)-carnitine = O-2-methylbutanoyl-(R)-carnitine + CoA</text>
        <dbReference type="Rhea" id="RHEA:44992"/>
        <dbReference type="ChEBI" id="CHEBI:16347"/>
        <dbReference type="ChEBI" id="CHEBI:57287"/>
        <dbReference type="ChEBI" id="CHEBI:57336"/>
        <dbReference type="ChEBI" id="CHEBI:84840"/>
    </reaction>
    <physiologicalReaction direction="left-to-right" evidence="18">
        <dbReference type="Rhea" id="RHEA:44993"/>
    </physiologicalReaction>
</comment>
<dbReference type="EC" id="2.3.1.7" evidence="32"/>
<evidence type="ECO:0000256" key="18">
    <source>
        <dbReference type="ARBA" id="ARBA00050207"/>
    </source>
</evidence>
<feature type="active site" description="Proton acceptor" evidence="35">
    <location>
        <position position="381"/>
    </location>
</feature>
<evidence type="ECO:0000313" key="37">
    <source>
        <dbReference type="EnsemblMetazoa" id="BGLB003378-PC"/>
    </source>
</evidence>
<evidence type="ECO:0000256" key="25">
    <source>
        <dbReference type="ARBA" id="ARBA00051955"/>
    </source>
</evidence>
<evidence type="ECO:0000256" key="9">
    <source>
        <dbReference type="ARBA" id="ARBA00022824"/>
    </source>
</evidence>
<comment type="catalytic activity">
    <reaction evidence="20">
        <text>3-hydroxybutanoyl-CoA + (R)-carnitine = O-3-hydroxybutanoyl-(R)-carnitine + CoA</text>
        <dbReference type="Rhea" id="RHEA:45000"/>
        <dbReference type="ChEBI" id="CHEBI:16347"/>
        <dbReference type="ChEBI" id="CHEBI:57287"/>
        <dbReference type="ChEBI" id="CHEBI:78611"/>
        <dbReference type="ChEBI" id="CHEBI:84842"/>
    </reaction>
    <physiologicalReaction direction="left-to-right" evidence="20">
        <dbReference type="Rhea" id="RHEA:45001"/>
    </physiologicalReaction>
</comment>
<dbReference type="Gene3D" id="3.30.559.70">
    <property type="entry name" value="Choline/Carnitine o-acyltransferase, domain 2"/>
    <property type="match status" value="1"/>
</dbReference>
<evidence type="ECO:0000256" key="31">
    <source>
        <dbReference type="ARBA" id="ARBA00066418"/>
    </source>
</evidence>
<accession>A0A2C9JJF0</accession>
<evidence type="ECO:0000256" key="7">
    <source>
        <dbReference type="ARBA" id="ARBA00022679"/>
    </source>
</evidence>
<dbReference type="GO" id="GO:0019254">
    <property type="term" value="P:carnitine metabolic process, CoA-linked"/>
    <property type="evidence" value="ECO:0007669"/>
    <property type="project" value="TreeGrafter"/>
</dbReference>
<dbReference type="GO" id="GO:0005777">
    <property type="term" value="C:peroxisome"/>
    <property type="evidence" value="ECO:0007669"/>
    <property type="project" value="UniProtKB-SubCell"/>
</dbReference>
<evidence type="ECO:0000313" key="38">
    <source>
        <dbReference type="Proteomes" id="UP000076420"/>
    </source>
</evidence>
<evidence type="ECO:0000256" key="21">
    <source>
        <dbReference type="ARBA" id="ARBA00051087"/>
    </source>
</evidence>
<evidence type="ECO:0000256" key="12">
    <source>
        <dbReference type="ARBA" id="ARBA00023098"/>
    </source>
</evidence>
<comment type="subunit">
    <text evidence="5">Monomer.</text>
</comment>
<evidence type="ECO:0000256" key="26">
    <source>
        <dbReference type="ARBA" id="ARBA00051962"/>
    </source>
</evidence>
<dbReference type="EC" id="2.3.1.137" evidence="31"/>
<evidence type="ECO:0000256" key="28">
    <source>
        <dbReference type="ARBA" id="ARBA00052568"/>
    </source>
</evidence>
<comment type="catalytic activity">
    <reaction evidence="26">
        <text>hexanoyl-CoA + (R)-carnitine = O-hexanoyl-(R)-carnitine + CoA</text>
        <dbReference type="Rhea" id="RHEA:44972"/>
        <dbReference type="ChEBI" id="CHEBI:16347"/>
        <dbReference type="ChEBI" id="CHEBI:57287"/>
        <dbReference type="ChEBI" id="CHEBI:62620"/>
        <dbReference type="ChEBI" id="CHEBI:84834"/>
    </reaction>
    <physiologicalReaction direction="left-to-right" evidence="26">
        <dbReference type="Rhea" id="RHEA:44973"/>
    </physiologicalReaction>
</comment>
<reference evidence="37" key="1">
    <citation type="submission" date="2020-05" db="UniProtKB">
        <authorList>
            <consortium name="EnsemblMetazoa"/>
        </authorList>
    </citation>
    <scope>IDENTIFICATION</scope>
    <source>
        <strain evidence="37">BB02</strain>
    </source>
</reference>
<dbReference type="InterPro" id="IPR023213">
    <property type="entry name" value="CAT-like_dom_sf"/>
</dbReference>
<keyword evidence="9" id="KW-0256">Endoplasmic reticulum</keyword>
<comment type="subcellular location">
    <subcellularLocation>
        <location evidence="1">Endoplasmic reticulum</location>
    </subcellularLocation>
    <subcellularLocation>
        <location evidence="3">Mitochondrion inner membrane</location>
        <topology evidence="3">Peripheral membrane protein</topology>
        <orientation evidence="3">Matrix side</orientation>
    </subcellularLocation>
    <subcellularLocation>
        <location evidence="2">Peroxisome</location>
    </subcellularLocation>
</comment>
<evidence type="ECO:0000259" key="36">
    <source>
        <dbReference type="Pfam" id="PF00755"/>
    </source>
</evidence>
<evidence type="ECO:0000256" key="15">
    <source>
        <dbReference type="ARBA" id="ARBA00023140"/>
    </source>
</evidence>
<evidence type="ECO:0000256" key="8">
    <source>
        <dbReference type="ARBA" id="ARBA00022792"/>
    </source>
</evidence>
<dbReference type="PANTHER" id="PTHR22589:SF103">
    <property type="entry name" value="CARNITINE O-ACETYL-TRANSFERASE, ISOFORM A-RELATED"/>
    <property type="match status" value="1"/>
</dbReference>
<keyword evidence="13" id="KW-0496">Mitochondrion</keyword>
<comment type="function">
    <text evidence="30">Catalyzes the reversible transfer of acyl groups from carnitine to coenzyme A (CoA) and regulates the acyl-CoA/CoA ratio. Also plays a crucial role in the transport of fatty acids for beta-oxidation. Responsible for the synthesis of short- and branched-chain acylcarnitines. Active towards some branched-chain amino acid oxidation pathway (BCAAO) intermediates. Trans-2-enoyl-CoAs and 2-methylacyl-CoAs are poor substrates.</text>
</comment>
<evidence type="ECO:0000256" key="24">
    <source>
        <dbReference type="ARBA" id="ARBA00051554"/>
    </source>
</evidence>
<comment type="catalytic activity">
    <reaction evidence="21">
        <text>4,8-dimethylnonanoyl-CoA + (R)-carnitine = O-4,8-dimethylnonanoyl-(R)-carnitine + CoA</text>
        <dbReference type="Rhea" id="RHEA:44860"/>
        <dbReference type="ChEBI" id="CHEBI:16347"/>
        <dbReference type="ChEBI" id="CHEBI:57287"/>
        <dbReference type="ChEBI" id="CHEBI:77061"/>
        <dbReference type="ChEBI" id="CHEBI:84654"/>
    </reaction>
    <physiologicalReaction direction="left-to-right" evidence="21">
        <dbReference type="Rhea" id="RHEA:44861"/>
    </physiologicalReaction>
</comment>
<comment type="similarity">
    <text evidence="4">Belongs to the carnitine/choline acetyltransferase family.</text>
</comment>
<dbReference type="SUPFAM" id="SSF52777">
    <property type="entry name" value="CoA-dependent acyltransferases"/>
    <property type="match status" value="2"/>
</dbReference>
<feature type="domain" description="Choline/carnitine acyltransferase" evidence="36">
    <location>
        <begin position="79"/>
        <end position="647"/>
    </location>
</feature>
<evidence type="ECO:0000256" key="13">
    <source>
        <dbReference type="ARBA" id="ARBA00023128"/>
    </source>
</evidence>
<comment type="catalytic activity">
    <reaction evidence="22">
        <text>octanoyl-CoA + (R)-carnitine = O-octanoyl-(R)-carnitine + CoA</text>
        <dbReference type="Rhea" id="RHEA:17177"/>
        <dbReference type="ChEBI" id="CHEBI:16347"/>
        <dbReference type="ChEBI" id="CHEBI:18102"/>
        <dbReference type="ChEBI" id="CHEBI:57287"/>
        <dbReference type="ChEBI" id="CHEBI:57386"/>
        <dbReference type="EC" id="2.3.1.137"/>
    </reaction>
    <physiologicalReaction direction="left-to-right" evidence="22">
        <dbReference type="Rhea" id="RHEA:17178"/>
    </physiologicalReaction>
</comment>
<dbReference type="InterPro" id="IPR042231">
    <property type="entry name" value="Cho/carn_acyl_trans_2"/>
</dbReference>
<comment type="catalytic activity">
    <reaction evidence="29">
        <text>propanoyl-CoA + (R)-carnitine = O-propanoyl-(R)-carnitine + CoA</text>
        <dbReference type="Rhea" id="RHEA:44976"/>
        <dbReference type="ChEBI" id="CHEBI:16347"/>
        <dbReference type="ChEBI" id="CHEBI:53210"/>
        <dbReference type="ChEBI" id="CHEBI:57287"/>
        <dbReference type="ChEBI" id="CHEBI:57392"/>
    </reaction>
    <physiologicalReaction direction="left-to-right" evidence="29">
        <dbReference type="Rhea" id="RHEA:44977"/>
    </physiologicalReaction>
</comment>
<dbReference type="OrthoDB" id="240216at2759"/>
<keyword evidence="15" id="KW-0576">Peroxisome</keyword>
<comment type="catalytic activity">
    <reaction evidence="23">
        <text>2,6-dimethylheptanoyl-CoA + (R)-carnitine = O-2,6-dimethylheptanoyl-(R)-carnitine + CoA</text>
        <dbReference type="Rhea" id="RHEA:45004"/>
        <dbReference type="ChEBI" id="CHEBI:16347"/>
        <dbReference type="ChEBI" id="CHEBI:57287"/>
        <dbReference type="ChEBI" id="CHEBI:84843"/>
        <dbReference type="ChEBI" id="CHEBI:84847"/>
    </reaction>
    <physiologicalReaction direction="left-to-right" evidence="23">
        <dbReference type="Rhea" id="RHEA:45005"/>
    </physiologicalReaction>
</comment>
<dbReference type="GO" id="GO:0005783">
    <property type="term" value="C:endoplasmic reticulum"/>
    <property type="evidence" value="ECO:0007669"/>
    <property type="project" value="UniProtKB-SubCell"/>
</dbReference>
<evidence type="ECO:0000256" key="2">
    <source>
        <dbReference type="ARBA" id="ARBA00004275"/>
    </source>
</evidence>
<evidence type="ECO:0000256" key="3">
    <source>
        <dbReference type="ARBA" id="ARBA00004443"/>
    </source>
</evidence>
<dbReference type="KEGG" id="bgt:106071585"/>
<evidence type="ECO:0000256" key="16">
    <source>
        <dbReference type="ARBA" id="ARBA00023315"/>
    </source>
</evidence>
<keyword evidence="11" id="KW-0007">Acetylation</keyword>
<evidence type="ECO:0000256" key="17">
    <source>
        <dbReference type="ARBA" id="ARBA00050133"/>
    </source>
</evidence>
<dbReference type="GO" id="GO:0006631">
    <property type="term" value="P:fatty acid metabolic process"/>
    <property type="evidence" value="ECO:0007669"/>
    <property type="project" value="UniProtKB-KW"/>
</dbReference>
<evidence type="ECO:0000256" key="19">
    <source>
        <dbReference type="ARBA" id="ARBA00050851"/>
    </source>
</evidence>
<evidence type="ECO:0000256" key="32">
    <source>
        <dbReference type="ARBA" id="ARBA00066910"/>
    </source>
</evidence>
<dbReference type="PANTHER" id="PTHR22589">
    <property type="entry name" value="CARNITINE O-ACYLTRANSFERASE"/>
    <property type="match status" value="1"/>
</dbReference>
<evidence type="ECO:0000256" key="34">
    <source>
        <dbReference type="ARBA" id="ARBA00079830"/>
    </source>
</evidence>
<dbReference type="STRING" id="6526.A0A2C9JJF0"/>
<comment type="catalytic activity">
    <reaction evidence="24">
        <text>3-methylbutanoyl-CoA + (R)-carnitine = O-3-methylbutanoyl-(R)-carnitine + CoA</text>
        <dbReference type="Rhea" id="RHEA:44984"/>
        <dbReference type="ChEBI" id="CHEBI:16347"/>
        <dbReference type="ChEBI" id="CHEBI:57287"/>
        <dbReference type="ChEBI" id="CHEBI:57345"/>
        <dbReference type="ChEBI" id="CHEBI:70819"/>
    </reaction>
    <physiologicalReaction direction="left-to-right" evidence="24">
        <dbReference type="Rhea" id="RHEA:44985"/>
    </physiologicalReaction>
</comment>
<evidence type="ECO:0000256" key="20">
    <source>
        <dbReference type="ARBA" id="ARBA00050860"/>
    </source>
</evidence>
<dbReference type="PROSITE" id="PS00439">
    <property type="entry name" value="ACYLTRANSF_C_1"/>
    <property type="match status" value="1"/>
</dbReference>
<name>A0A2C9JJF0_BIOGL</name>
<evidence type="ECO:0000256" key="1">
    <source>
        <dbReference type="ARBA" id="ARBA00004240"/>
    </source>
</evidence>
<comment type="catalytic activity">
    <reaction evidence="25">
        <text>2-methylpropanoyl-CoA + (R)-carnitine = O-isobutanoyl-(R)-carnitine + CoA</text>
        <dbReference type="Rhea" id="RHEA:44988"/>
        <dbReference type="ChEBI" id="CHEBI:16347"/>
        <dbReference type="ChEBI" id="CHEBI:57287"/>
        <dbReference type="ChEBI" id="CHEBI:57338"/>
        <dbReference type="ChEBI" id="CHEBI:84838"/>
    </reaction>
    <physiologicalReaction direction="left-to-right" evidence="25">
        <dbReference type="Rhea" id="RHEA:44989"/>
    </physiologicalReaction>
</comment>
<gene>
    <name evidence="37" type="primary">106071585</name>
</gene>
<dbReference type="GO" id="GO:0004092">
    <property type="term" value="F:carnitine O-acetyltransferase activity"/>
    <property type="evidence" value="ECO:0007669"/>
    <property type="project" value="UniProtKB-EC"/>
</dbReference>
<evidence type="ECO:0000256" key="29">
    <source>
        <dbReference type="ARBA" id="ARBA00053012"/>
    </source>
</evidence>
<evidence type="ECO:0000256" key="10">
    <source>
        <dbReference type="ARBA" id="ARBA00022832"/>
    </source>
</evidence>
<proteinExistence type="inferred from homology"/>
<dbReference type="AlphaFoldDB" id="A0A2C9JJF0"/>
<evidence type="ECO:0000256" key="4">
    <source>
        <dbReference type="ARBA" id="ARBA00005232"/>
    </source>
</evidence>
<dbReference type="VEuPathDB" id="VectorBase:BGLAX_030247"/>
<dbReference type="Proteomes" id="UP000076420">
    <property type="component" value="Unassembled WGS sequence"/>
</dbReference>